<feature type="domain" description="GOLD" evidence="8">
    <location>
        <begin position="2"/>
        <end position="107"/>
    </location>
</feature>
<reference evidence="9" key="1">
    <citation type="submission" date="2016-04" db="EMBL/GenBank/DDBJ databases">
        <authorList>
            <person name="Evans L.H."/>
            <person name="Alamgir A."/>
            <person name="Owens N."/>
            <person name="Weber N.D."/>
            <person name="Virtaneva K."/>
            <person name="Barbian K."/>
            <person name="Babar A."/>
            <person name="Rosenke K."/>
        </authorList>
    </citation>
    <scope>NUCLEOTIDE SEQUENCE [LARGE SCALE GENOMIC DNA]</scope>
    <source>
        <strain evidence="9">CBS 101.48</strain>
    </source>
</reference>
<comment type="subcellular location">
    <subcellularLocation>
        <location evidence="1">Membrane</location>
        <topology evidence="1">Single-pass type I membrane protein</topology>
    </subcellularLocation>
</comment>
<keyword evidence="10" id="KW-1185">Reference proteome</keyword>
<gene>
    <name evidence="9" type="primary">ABSGL_04961.1 scaffold 6254</name>
</gene>
<dbReference type="EMBL" id="LT552686">
    <property type="protein sequence ID" value="SAL99352.1"/>
    <property type="molecule type" value="Genomic_DNA"/>
</dbReference>
<proteinExistence type="inferred from homology"/>
<protein>
    <recommendedName>
        <fullName evidence="8">GOLD domain-containing protein</fullName>
    </recommendedName>
</protein>
<evidence type="ECO:0000256" key="5">
    <source>
        <dbReference type="ARBA" id="ARBA00022989"/>
    </source>
</evidence>
<evidence type="ECO:0000256" key="3">
    <source>
        <dbReference type="ARBA" id="ARBA00022692"/>
    </source>
</evidence>
<sequence length="114" mass="12940">MNEMSTFTDKLVDFEVSMELELRRQKMQASSSSSGLSLTPLEESMITISDTLTSISRVQKHLRTREHRNSNTVASTEKRILWFATLESLAIVVMAGLQVFVIQNFFNKVRRGGV</sequence>
<comment type="similarity">
    <text evidence="2">Belongs to the EMP24/GP25L family.</text>
</comment>
<feature type="transmembrane region" description="Helical" evidence="7">
    <location>
        <begin position="80"/>
        <end position="102"/>
    </location>
</feature>
<dbReference type="AlphaFoldDB" id="A0A163JHD2"/>
<dbReference type="OrthoDB" id="2271184at2759"/>
<dbReference type="InterPro" id="IPR015720">
    <property type="entry name" value="Emp24-like"/>
</dbReference>
<name>A0A163JHD2_ABSGL</name>
<dbReference type="Pfam" id="PF01105">
    <property type="entry name" value="EMP24_GP25L"/>
    <property type="match status" value="1"/>
</dbReference>
<dbReference type="OMA" id="FAMMESI"/>
<dbReference type="InterPro" id="IPR009038">
    <property type="entry name" value="GOLD_dom"/>
</dbReference>
<organism evidence="9">
    <name type="scientific">Absidia glauca</name>
    <name type="common">Pin mould</name>
    <dbReference type="NCBI Taxonomy" id="4829"/>
    <lineage>
        <taxon>Eukaryota</taxon>
        <taxon>Fungi</taxon>
        <taxon>Fungi incertae sedis</taxon>
        <taxon>Mucoromycota</taxon>
        <taxon>Mucoromycotina</taxon>
        <taxon>Mucoromycetes</taxon>
        <taxon>Mucorales</taxon>
        <taxon>Cunninghamellaceae</taxon>
        <taxon>Absidia</taxon>
    </lineage>
</organism>
<evidence type="ECO:0000313" key="9">
    <source>
        <dbReference type="EMBL" id="SAL99352.1"/>
    </source>
</evidence>
<evidence type="ECO:0000256" key="7">
    <source>
        <dbReference type="SAM" id="Phobius"/>
    </source>
</evidence>
<evidence type="ECO:0000259" key="8">
    <source>
        <dbReference type="Pfam" id="PF01105"/>
    </source>
</evidence>
<accession>A0A163JHD2</accession>
<evidence type="ECO:0000256" key="1">
    <source>
        <dbReference type="ARBA" id="ARBA00004479"/>
    </source>
</evidence>
<evidence type="ECO:0000313" key="10">
    <source>
        <dbReference type="Proteomes" id="UP000078561"/>
    </source>
</evidence>
<keyword evidence="4" id="KW-0732">Signal</keyword>
<dbReference type="PANTHER" id="PTHR22811">
    <property type="entry name" value="TRANSMEMBRANE EMP24 DOMAIN-CONTAINING PROTEIN"/>
    <property type="match status" value="1"/>
</dbReference>
<evidence type="ECO:0000256" key="2">
    <source>
        <dbReference type="ARBA" id="ARBA00007104"/>
    </source>
</evidence>
<dbReference type="GO" id="GO:0016020">
    <property type="term" value="C:membrane"/>
    <property type="evidence" value="ECO:0007669"/>
    <property type="project" value="UniProtKB-SubCell"/>
</dbReference>
<keyword evidence="6 7" id="KW-0472">Membrane</keyword>
<dbReference type="InParanoid" id="A0A163JHD2"/>
<keyword evidence="5 7" id="KW-1133">Transmembrane helix</keyword>
<dbReference type="Proteomes" id="UP000078561">
    <property type="component" value="Unassembled WGS sequence"/>
</dbReference>
<evidence type="ECO:0000256" key="6">
    <source>
        <dbReference type="ARBA" id="ARBA00023136"/>
    </source>
</evidence>
<dbReference type="STRING" id="4829.A0A163JHD2"/>
<evidence type="ECO:0000256" key="4">
    <source>
        <dbReference type="ARBA" id="ARBA00022729"/>
    </source>
</evidence>
<keyword evidence="3 7" id="KW-0812">Transmembrane</keyword>